<dbReference type="Proteomes" id="UP000177528">
    <property type="component" value="Unassembled WGS sequence"/>
</dbReference>
<dbReference type="AlphaFoldDB" id="A0A1G1X222"/>
<dbReference type="InterPro" id="IPR041222">
    <property type="entry name" value="PriA_3primeBD"/>
</dbReference>
<organism evidence="2 3">
    <name type="scientific">Candidatus Andersenbacteria bacterium RIFCSPHIGHO2_12_FULL_45_11</name>
    <dbReference type="NCBI Taxonomy" id="1797281"/>
    <lineage>
        <taxon>Bacteria</taxon>
        <taxon>Candidatus Anderseniibacteriota</taxon>
    </lineage>
</organism>
<accession>A0A1G1X222</accession>
<gene>
    <name evidence="2" type="ORF">A3D99_02250</name>
</gene>
<feature type="domain" description="Primosomal protein N' 3' DNA-binding" evidence="1">
    <location>
        <begin position="17"/>
        <end position="99"/>
    </location>
</feature>
<evidence type="ECO:0000313" key="3">
    <source>
        <dbReference type="Proteomes" id="UP000177528"/>
    </source>
</evidence>
<proteinExistence type="predicted"/>
<sequence length="101" mass="11115">MNRYVQVAPCIPLKFGGHESYTYHIGGSEEISEGAVVRIPFGKRNVTGVVVQTDVRKPRYPTKQITKATGAILSGEQLQFAHWIAESAHGGLGYTLRLFVL</sequence>
<evidence type="ECO:0000313" key="2">
    <source>
        <dbReference type="EMBL" id="OGY34055.1"/>
    </source>
</evidence>
<comment type="caution">
    <text evidence="2">The sequence shown here is derived from an EMBL/GenBank/DDBJ whole genome shotgun (WGS) entry which is preliminary data.</text>
</comment>
<protein>
    <recommendedName>
        <fullName evidence="1">Primosomal protein N' 3' DNA-binding domain-containing protein</fullName>
    </recommendedName>
</protein>
<dbReference type="GO" id="GO:0003677">
    <property type="term" value="F:DNA binding"/>
    <property type="evidence" value="ECO:0007669"/>
    <property type="project" value="InterPro"/>
</dbReference>
<evidence type="ECO:0000259" key="1">
    <source>
        <dbReference type="Pfam" id="PF17764"/>
    </source>
</evidence>
<dbReference type="InterPro" id="IPR042115">
    <property type="entry name" value="PriA_3primeBD_sf"/>
</dbReference>
<dbReference type="EMBL" id="MHHR01000023">
    <property type="protein sequence ID" value="OGY34055.1"/>
    <property type="molecule type" value="Genomic_DNA"/>
</dbReference>
<dbReference type="Gene3D" id="3.40.1440.60">
    <property type="entry name" value="PriA, 3(prime) DNA-binding domain"/>
    <property type="match status" value="1"/>
</dbReference>
<dbReference type="Pfam" id="PF17764">
    <property type="entry name" value="PriA_3primeBD"/>
    <property type="match status" value="1"/>
</dbReference>
<reference evidence="2 3" key="1">
    <citation type="journal article" date="2016" name="Nat. Commun.">
        <title>Thousands of microbial genomes shed light on interconnected biogeochemical processes in an aquifer system.</title>
        <authorList>
            <person name="Anantharaman K."/>
            <person name="Brown C.T."/>
            <person name="Hug L.A."/>
            <person name="Sharon I."/>
            <person name="Castelle C.J."/>
            <person name="Probst A.J."/>
            <person name="Thomas B.C."/>
            <person name="Singh A."/>
            <person name="Wilkins M.J."/>
            <person name="Karaoz U."/>
            <person name="Brodie E.L."/>
            <person name="Williams K.H."/>
            <person name="Hubbard S.S."/>
            <person name="Banfield J.F."/>
        </authorList>
    </citation>
    <scope>NUCLEOTIDE SEQUENCE [LARGE SCALE GENOMIC DNA]</scope>
</reference>
<name>A0A1G1X222_9BACT</name>